<feature type="disulfide bond" evidence="12">
    <location>
        <begin position="914"/>
        <end position="924"/>
    </location>
</feature>
<feature type="transmembrane region" description="Helical" evidence="14">
    <location>
        <begin position="363"/>
        <end position="383"/>
    </location>
</feature>
<feature type="region of interest" description="Disordered" evidence="13">
    <location>
        <begin position="207"/>
        <end position="230"/>
    </location>
</feature>
<evidence type="ECO:0000256" key="12">
    <source>
        <dbReference type="PROSITE-ProRule" id="PRU00076"/>
    </source>
</evidence>
<evidence type="ECO:0000256" key="13">
    <source>
        <dbReference type="SAM" id="MobiDB-lite"/>
    </source>
</evidence>
<dbReference type="SMART" id="SM00181">
    <property type="entry name" value="EGF"/>
    <property type="match status" value="8"/>
</dbReference>
<dbReference type="InterPro" id="IPR057629">
    <property type="entry name" value="Teneurin1-4_GBD"/>
</dbReference>
<evidence type="ECO:0000256" key="7">
    <source>
        <dbReference type="ARBA" id="ARBA00022737"/>
    </source>
</evidence>
<keyword evidence="7" id="KW-0677">Repeat</keyword>
<dbReference type="GO" id="GO:0008045">
    <property type="term" value="P:motor neuron axon guidance"/>
    <property type="evidence" value="ECO:0007669"/>
    <property type="project" value="TreeGrafter"/>
</dbReference>
<protein>
    <recommendedName>
        <fullName evidence="15">EGF-like domain-containing protein</fullName>
    </recommendedName>
</protein>
<feature type="domain" description="EGF-like" evidence="15">
    <location>
        <begin position="708"/>
        <end position="744"/>
    </location>
</feature>
<feature type="region of interest" description="Disordered" evidence="13">
    <location>
        <begin position="56"/>
        <end position="76"/>
    </location>
</feature>
<dbReference type="PROSITE" id="PS00022">
    <property type="entry name" value="EGF_1"/>
    <property type="match status" value="4"/>
</dbReference>
<keyword evidence="5 12" id="KW-0245">EGF-like domain</keyword>
<evidence type="ECO:0000256" key="5">
    <source>
        <dbReference type="ARBA" id="ARBA00022536"/>
    </source>
</evidence>
<dbReference type="PROSITE" id="PS01186">
    <property type="entry name" value="EGF_2"/>
    <property type="match status" value="3"/>
</dbReference>
<dbReference type="GO" id="GO:0005886">
    <property type="term" value="C:plasma membrane"/>
    <property type="evidence" value="ECO:0007669"/>
    <property type="project" value="UniProtKB-SubCell"/>
</dbReference>
<evidence type="ECO:0000256" key="2">
    <source>
        <dbReference type="ARBA" id="ARBA00004236"/>
    </source>
</evidence>
<reference evidence="16" key="2">
    <citation type="submission" date="2020-05" db="UniProtKB">
        <authorList>
            <consortium name="EnsemblMetazoa"/>
        </authorList>
    </citation>
    <scope>IDENTIFICATION</scope>
    <source>
        <strain evidence="16">LVP_AGWG</strain>
    </source>
</reference>
<evidence type="ECO:0000256" key="3">
    <source>
        <dbReference type="ARBA" id="ARBA00009385"/>
    </source>
</evidence>
<feature type="disulfide bond" evidence="12">
    <location>
        <begin position="935"/>
        <end position="944"/>
    </location>
</feature>
<keyword evidence="11" id="KW-0325">Glycoprotein</keyword>
<evidence type="ECO:0000256" key="1">
    <source>
        <dbReference type="ARBA" id="ARBA00004167"/>
    </source>
</evidence>
<keyword evidence="17" id="KW-1185">Reference proteome</keyword>
<dbReference type="FunFam" id="2.10.25.10:FF:000013">
    <property type="entry name" value="Teneurin transmembrane protein 4"/>
    <property type="match status" value="1"/>
</dbReference>
<evidence type="ECO:0000256" key="6">
    <source>
        <dbReference type="ARBA" id="ARBA00022692"/>
    </source>
</evidence>
<feature type="region of interest" description="Disordered" evidence="13">
    <location>
        <begin position="163"/>
        <end position="188"/>
    </location>
</feature>
<evidence type="ECO:0000256" key="9">
    <source>
        <dbReference type="ARBA" id="ARBA00023136"/>
    </source>
</evidence>
<keyword evidence="10 12" id="KW-1015">Disulfide bond</keyword>
<reference evidence="16 17" key="1">
    <citation type="submission" date="2017-06" db="EMBL/GenBank/DDBJ databases">
        <title>Aedes aegypti genome working group (AGWG) sequencing and assembly.</title>
        <authorList>
            <consortium name="Aedes aegypti Genome Working Group (AGWG)"/>
            <person name="Matthews B.J."/>
        </authorList>
    </citation>
    <scope>NUCLEOTIDE SEQUENCE [LARGE SCALE GENOMIC DNA]</scope>
    <source>
        <strain evidence="16 17">LVP_AGWG</strain>
    </source>
</reference>
<keyword evidence="4" id="KW-1003">Cell membrane</keyword>
<feature type="disulfide bond" evidence="12">
    <location>
        <begin position="734"/>
        <end position="743"/>
    </location>
</feature>
<dbReference type="GO" id="GO:0008038">
    <property type="term" value="P:neuron recognition"/>
    <property type="evidence" value="ECO:0007669"/>
    <property type="project" value="UniProtKB-ARBA"/>
</dbReference>
<comment type="caution">
    <text evidence="12">Lacks conserved residue(s) required for the propagation of feature annotation.</text>
</comment>
<evidence type="ECO:0000256" key="10">
    <source>
        <dbReference type="ARBA" id="ARBA00023157"/>
    </source>
</evidence>
<evidence type="ECO:0000256" key="8">
    <source>
        <dbReference type="ARBA" id="ARBA00022989"/>
    </source>
</evidence>
<gene>
    <name evidence="16" type="primary">110678654</name>
</gene>
<evidence type="ECO:0000256" key="14">
    <source>
        <dbReference type="SAM" id="Phobius"/>
    </source>
</evidence>
<dbReference type="FunFam" id="2.10.25.10:FF:000001">
    <property type="entry name" value="Tenascin C"/>
    <property type="match status" value="1"/>
</dbReference>
<evidence type="ECO:0000313" key="16">
    <source>
        <dbReference type="EnsemblMetazoa" id="AAEL023350-PA"/>
    </source>
</evidence>
<keyword evidence="8 14" id="KW-1133">Transmembrane helix</keyword>
<dbReference type="FunFam" id="2.10.25.10:FF:000021">
    <property type="entry name" value="Teneurin transmembrane protein 2"/>
    <property type="match status" value="2"/>
</dbReference>
<comment type="subcellular location">
    <subcellularLocation>
        <location evidence="2">Cell membrane</location>
    </subcellularLocation>
    <subcellularLocation>
        <location evidence="1">Membrane</location>
        <topology evidence="1">Single-pass membrane protein</topology>
    </subcellularLocation>
</comment>
<dbReference type="PANTHER" id="PTHR11219">
    <property type="entry name" value="TENEURIN AND N-ACETYLGLUCOSAMINE-1-PHOSPHODIESTER ALPHA-N-ACETYLGLUCOSAMINIDASE"/>
    <property type="match status" value="1"/>
</dbReference>
<dbReference type="OrthoDB" id="442731at2759"/>
<feature type="disulfide bond" evidence="12">
    <location>
        <begin position="768"/>
        <end position="777"/>
    </location>
</feature>
<dbReference type="Gene3D" id="2.10.25.10">
    <property type="entry name" value="Laminin"/>
    <property type="match status" value="7"/>
</dbReference>
<keyword evidence="6 14" id="KW-0812">Transmembrane</keyword>
<keyword evidence="9 14" id="KW-0472">Membrane</keyword>
<dbReference type="EnsemblMetazoa" id="AAEL023350-RA">
    <property type="protein sequence ID" value="AAEL023350-PA"/>
    <property type="gene ID" value="AAEL023350"/>
</dbReference>
<feature type="compositionally biased region" description="Low complexity" evidence="13">
    <location>
        <begin position="163"/>
        <end position="174"/>
    </location>
</feature>
<dbReference type="PROSITE" id="PS50026">
    <property type="entry name" value="EGF_3"/>
    <property type="match status" value="3"/>
</dbReference>
<evidence type="ECO:0000256" key="11">
    <source>
        <dbReference type="ARBA" id="ARBA00023180"/>
    </source>
</evidence>
<dbReference type="AlphaFoldDB" id="A0A6I8U163"/>
<evidence type="ECO:0000313" key="17">
    <source>
        <dbReference type="Proteomes" id="UP000008820"/>
    </source>
</evidence>
<dbReference type="Proteomes" id="UP000008820">
    <property type="component" value="Chromosome 1"/>
</dbReference>
<dbReference type="Pfam" id="PF23093">
    <property type="entry name" value="GBD_Tenm3"/>
    <property type="match status" value="1"/>
</dbReference>
<accession>A0A6I8U163</accession>
<dbReference type="PANTHER" id="PTHR11219:SF69">
    <property type="entry name" value="TENEURIN-A"/>
    <property type="match status" value="1"/>
</dbReference>
<feature type="domain" description="EGF-like" evidence="15">
    <location>
        <begin position="746"/>
        <end position="778"/>
    </location>
</feature>
<comment type="similarity">
    <text evidence="3">Belongs to the tenascin family. Teneurin subfamily.</text>
</comment>
<feature type="compositionally biased region" description="Basic and acidic residues" evidence="13">
    <location>
        <begin position="175"/>
        <end position="188"/>
    </location>
</feature>
<dbReference type="InterPro" id="IPR000742">
    <property type="entry name" value="EGF"/>
</dbReference>
<organism evidence="16 17">
    <name type="scientific">Aedes aegypti</name>
    <name type="common">Yellowfever mosquito</name>
    <name type="synonym">Culex aegypti</name>
    <dbReference type="NCBI Taxonomy" id="7159"/>
    <lineage>
        <taxon>Eukaryota</taxon>
        <taxon>Metazoa</taxon>
        <taxon>Ecdysozoa</taxon>
        <taxon>Arthropoda</taxon>
        <taxon>Hexapoda</taxon>
        <taxon>Insecta</taxon>
        <taxon>Pterygota</taxon>
        <taxon>Neoptera</taxon>
        <taxon>Endopterygota</taxon>
        <taxon>Diptera</taxon>
        <taxon>Nematocera</taxon>
        <taxon>Culicoidea</taxon>
        <taxon>Culicidae</taxon>
        <taxon>Culicinae</taxon>
        <taxon>Aedini</taxon>
        <taxon>Aedes</taxon>
        <taxon>Stegomyia</taxon>
    </lineage>
</organism>
<proteinExistence type="inferred from homology"/>
<dbReference type="InterPro" id="IPR051216">
    <property type="entry name" value="Teneurin"/>
</dbReference>
<name>A0A6I8U163_AEDAE</name>
<feature type="domain" description="EGF-like" evidence="15">
    <location>
        <begin position="910"/>
        <end position="945"/>
    </location>
</feature>
<evidence type="ECO:0000259" key="15">
    <source>
        <dbReference type="PROSITE" id="PS50026"/>
    </source>
</evidence>
<feature type="compositionally biased region" description="Polar residues" evidence="13">
    <location>
        <begin position="276"/>
        <end position="314"/>
    </location>
</feature>
<dbReference type="InParanoid" id="A0A6I8U163"/>
<sequence>MSNGTGSLGSGRGFNFNEQPYSRQFFTEGQDGKTYNNNSSSDDEFDEDNLVHLLSQSQKAASATRSHHSNDFDDGIIESENSSRLQQSPGHHVNNLMLLSTETTNSKGLLQKEDCRHGESGYMNSRNMLTTRNSLTKGSRSHRNGNNTINRRLMLTGQSMLNSSSSTISSVSNNIERDRDSKDFSSRKMTDEPRYYVMESDIRDIHLPDSAPPEVPPRAHSLYSASSKNSMSIKKKSDYVLKIDKNGDQTHEEYIPPGQHEYLRSGSPKSTGVYPSRSSTFNDTHQSNRLQPTLQSNQQQMPQSVSNTNTTSGSRLGGSSPLVMPVFPLRASHSGHASHYSPYSPSRFHIDKRCQHQCSWKCFSIALILLSVILTGMLAYFAATSSMKTNMDSTNCILVQDVKSSAQDQSTLDTASATSNFGTAAGTVGSNGGSTMLPTEESLLTSTADHNSFTTSNHYGNMQSSLSQFNYQDQLQQQQAQDHLLSSAVSQKWPAIVELKNYNELYRATIPPFQFWNAEFRNKHPAFIQFNFTLPWGANFAVYGRRNVGPSITQYDFVEFIKGGRIDHRLRRKRNIINDRASVKHLNDMSNFEENYHDHQSLFEIRRSNEFAFSDLKLDDVDQHIISKRSADSGMPKLDMDSMTVNVTILQYLDVGRWFLSVYNDELLPHTLSLIIGEAEGIRTTCPNDCSGRGSCYLGKCDCIDGYQGSDCSISVCPVLCSSHGHYGGGVCHCEEGWKGSECDIPVAECELPSCSNHGRCIEGDCHCERGWKGLYCEQPDCMDPSCSGHGTCVSGQCYCKAGWQGDDCSIVDQQVYQCLPTCSDHGTYDLETGSCVCDRHWTGVDCSQAVCSLDCGSNGICESGRCRCKQGWTGSLCDQLTCDPRCAEHGQCKNGTCVCSQGWNGRHCTLPGCENGCSRHGQCALEDGEYRCVCIDGWAGNDCSIALEMSCKDNIDNDNDGMTDCSDSECCTHQICAEHIMCLASNDPVEVLLRKQPPSVTASFYQRVKFLIEENSVQSYAHMDEYSER</sequence>
<dbReference type="SUPFAM" id="SSF57196">
    <property type="entry name" value="EGF/Laminin"/>
    <property type="match status" value="3"/>
</dbReference>
<evidence type="ECO:0000256" key="4">
    <source>
        <dbReference type="ARBA" id="ARBA00022475"/>
    </source>
</evidence>
<feature type="region of interest" description="Disordered" evidence="13">
    <location>
        <begin position="249"/>
        <end position="319"/>
    </location>
</feature>
<dbReference type="Pfam" id="PF25024">
    <property type="entry name" value="EGF_TEN"/>
    <property type="match status" value="1"/>
</dbReference>